<keyword evidence="4 5" id="KW-0808">Transferase</keyword>
<dbReference type="AlphaFoldDB" id="A0A5Q0BM46"/>
<comment type="subcellular location">
    <subcellularLocation>
        <location evidence="1">Cytoplasm</location>
    </subcellularLocation>
</comment>
<dbReference type="PANTHER" id="PTHR34874">
    <property type="entry name" value="PROTEIN YCHN"/>
    <property type="match status" value="1"/>
</dbReference>
<protein>
    <submittedName>
        <fullName evidence="5">Sulfurtransferase complex subunit TusD</fullName>
    </submittedName>
</protein>
<dbReference type="EMBL" id="CP044205">
    <property type="protein sequence ID" value="QFY43301.1"/>
    <property type="molecule type" value="Genomic_DNA"/>
</dbReference>
<dbReference type="NCBIfam" id="TIGR03012">
    <property type="entry name" value="sulf_tusD_dsrE"/>
    <property type="match status" value="1"/>
</dbReference>
<dbReference type="SUPFAM" id="SSF75169">
    <property type="entry name" value="DsrEFH-like"/>
    <property type="match status" value="1"/>
</dbReference>
<dbReference type="GO" id="GO:0016783">
    <property type="term" value="F:sulfurtransferase activity"/>
    <property type="evidence" value="ECO:0007669"/>
    <property type="project" value="InterPro"/>
</dbReference>
<reference evidence="5 6" key="1">
    <citation type="submission" date="2019-09" db="EMBL/GenBank/DDBJ databases">
        <title>Ecophysiology of the spiral-shaped methanotroph Methylospira mobilis as revealed by the complete genome sequence.</title>
        <authorList>
            <person name="Oshkin I.Y."/>
            <person name="Dedysh S.N."/>
            <person name="Miroshnikov K."/>
            <person name="Danilova O.V."/>
            <person name="Hakobyan A."/>
            <person name="Liesack W."/>
        </authorList>
    </citation>
    <scope>NUCLEOTIDE SEQUENCE [LARGE SCALE GENOMIC DNA]</scope>
    <source>
        <strain evidence="5 6">Shm1</strain>
    </source>
</reference>
<comment type="similarity">
    <text evidence="2">Belongs to the DsrE/TusD family.</text>
</comment>
<dbReference type="GO" id="GO:0097163">
    <property type="term" value="F:sulfur carrier activity"/>
    <property type="evidence" value="ECO:0007669"/>
    <property type="project" value="TreeGrafter"/>
</dbReference>
<keyword evidence="6" id="KW-1185">Reference proteome</keyword>
<dbReference type="Pfam" id="PF02635">
    <property type="entry name" value="DsrE"/>
    <property type="match status" value="1"/>
</dbReference>
<gene>
    <name evidence="5" type="primary">tusD</name>
    <name evidence="5" type="ORF">F6R98_12295</name>
</gene>
<evidence type="ECO:0000313" key="6">
    <source>
        <dbReference type="Proteomes" id="UP000325755"/>
    </source>
</evidence>
<dbReference type="InterPro" id="IPR027396">
    <property type="entry name" value="DsrEFH-like"/>
</dbReference>
<dbReference type="GO" id="GO:1990228">
    <property type="term" value="C:sulfurtransferase complex"/>
    <property type="evidence" value="ECO:0007669"/>
    <property type="project" value="TreeGrafter"/>
</dbReference>
<dbReference type="RefSeq" id="WP_153249283.1">
    <property type="nucleotide sequence ID" value="NZ_CP044205.1"/>
</dbReference>
<dbReference type="InterPro" id="IPR003787">
    <property type="entry name" value="Sulphur_relay_DsrE/F-like"/>
</dbReference>
<evidence type="ECO:0000256" key="1">
    <source>
        <dbReference type="ARBA" id="ARBA00004496"/>
    </source>
</evidence>
<name>A0A5Q0BM46_9GAMM</name>
<sequence>MKFAIQVNAGPDSPASLSALRFVEAALRAGHEVARVFFYHDGVYCASAPDDWSRLALEKRIDLVVCVSAAYRRAVIHTDEADGPLAGRSLPEGFRLGGLGMWMDACLQADRFIAFDD</sequence>
<dbReference type="KEGG" id="mmob:F6R98_12295"/>
<evidence type="ECO:0000256" key="3">
    <source>
        <dbReference type="ARBA" id="ARBA00022490"/>
    </source>
</evidence>
<dbReference type="OrthoDB" id="9787483at2"/>
<dbReference type="PANTHER" id="PTHR34874:SF3">
    <property type="entry name" value="SULFURTRANSFERASE TUSD"/>
    <property type="match status" value="1"/>
</dbReference>
<evidence type="ECO:0000313" key="5">
    <source>
        <dbReference type="EMBL" id="QFY43301.1"/>
    </source>
</evidence>
<evidence type="ECO:0000256" key="4">
    <source>
        <dbReference type="ARBA" id="ARBA00022679"/>
    </source>
</evidence>
<proteinExistence type="inferred from homology"/>
<dbReference type="InParanoid" id="A0A5Q0BM46"/>
<dbReference type="Proteomes" id="UP000325755">
    <property type="component" value="Chromosome"/>
</dbReference>
<organism evidence="5 6">
    <name type="scientific">Candidatus Methylospira mobilis</name>
    <dbReference type="NCBI Taxonomy" id="1808979"/>
    <lineage>
        <taxon>Bacteria</taxon>
        <taxon>Pseudomonadati</taxon>
        <taxon>Pseudomonadota</taxon>
        <taxon>Gammaproteobacteria</taxon>
        <taxon>Methylococcales</taxon>
        <taxon>Methylococcaceae</taxon>
        <taxon>Candidatus Methylospira</taxon>
    </lineage>
</organism>
<dbReference type="InterPro" id="IPR017463">
    <property type="entry name" value="Sulphur_relay_TusD/DsrE"/>
</dbReference>
<dbReference type="GO" id="GO:0002143">
    <property type="term" value="P:tRNA wobble position uridine thiolation"/>
    <property type="evidence" value="ECO:0007669"/>
    <property type="project" value="TreeGrafter"/>
</dbReference>
<accession>A0A5Q0BM46</accession>
<evidence type="ECO:0000256" key="2">
    <source>
        <dbReference type="ARBA" id="ARBA00007067"/>
    </source>
</evidence>
<dbReference type="Gene3D" id="3.40.1260.10">
    <property type="entry name" value="DsrEFH-like"/>
    <property type="match status" value="1"/>
</dbReference>
<dbReference type="FunCoup" id="A0A5Q0BM46">
    <property type="interactions" value="66"/>
</dbReference>
<keyword evidence="3" id="KW-0963">Cytoplasm</keyword>